<dbReference type="Proteomes" id="UP001301728">
    <property type="component" value="Unassembled WGS sequence"/>
</dbReference>
<reference evidence="3 4" key="1">
    <citation type="submission" date="2023-12" db="EMBL/GenBank/DDBJ databases">
        <title>Baltic Sea Cyanobacteria.</title>
        <authorList>
            <person name="Delbaje E."/>
            <person name="Fewer D.P."/>
            <person name="Shishido T.K."/>
        </authorList>
    </citation>
    <scope>NUCLEOTIDE SEQUENCE [LARGE SCALE GENOMIC DNA]</scope>
    <source>
        <strain evidence="3 4">CCNP 1315</strain>
    </source>
</reference>
<dbReference type="InterPro" id="IPR004045">
    <property type="entry name" value="Glutathione_S-Trfase_N"/>
</dbReference>
<dbReference type="Gene3D" id="1.20.1050.10">
    <property type="match status" value="1"/>
</dbReference>
<accession>A0ABU5U4F0</accession>
<sequence length="249" mass="28684">MMSAENLVHSQSSQPILFYANPYCPYAQRSWITLRQLNIPFSYEHIELGKDNKTDWFLALNPNGAVPVIKQNDIIIYESLVINEYLSEVFGNPENKLLPENPVLKAKARILISRCDAKFVKLAYTYLSHKPTDSQESTAKDEELRNTLEAELRFLDDILAESQGRYFLGEILSLVDIAFIPFFERMLVALETWKGFNIKSLNFNALNRWLDAMSSLDSYQGTQMEPEKIKEVYSRFLGSDYFKKVGIAN</sequence>
<evidence type="ECO:0000313" key="4">
    <source>
        <dbReference type="Proteomes" id="UP001301728"/>
    </source>
</evidence>
<proteinExistence type="predicted"/>
<name>A0ABU5U4F0_9CYAN</name>
<protein>
    <submittedName>
        <fullName evidence="3">Glutathione S-transferase family protein</fullName>
    </submittedName>
</protein>
<dbReference type="InterPro" id="IPR040079">
    <property type="entry name" value="Glutathione_S-Trfase"/>
</dbReference>
<dbReference type="SUPFAM" id="SSF47616">
    <property type="entry name" value="GST C-terminal domain-like"/>
    <property type="match status" value="1"/>
</dbReference>
<evidence type="ECO:0000259" key="2">
    <source>
        <dbReference type="PROSITE" id="PS50405"/>
    </source>
</evidence>
<gene>
    <name evidence="3" type="ORF">VB854_21530</name>
</gene>
<organism evidence="3 4">
    <name type="scientific">Limnoraphis robusta CCNP1315</name>
    <dbReference type="NCBI Taxonomy" id="3110306"/>
    <lineage>
        <taxon>Bacteria</taxon>
        <taxon>Bacillati</taxon>
        <taxon>Cyanobacteriota</taxon>
        <taxon>Cyanophyceae</taxon>
        <taxon>Oscillatoriophycideae</taxon>
        <taxon>Oscillatoriales</taxon>
        <taxon>Sirenicapillariaceae</taxon>
        <taxon>Limnoraphis</taxon>
    </lineage>
</organism>
<dbReference type="Pfam" id="PF13410">
    <property type="entry name" value="GST_C_2"/>
    <property type="match status" value="1"/>
</dbReference>
<dbReference type="Pfam" id="PF13417">
    <property type="entry name" value="GST_N_3"/>
    <property type="match status" value="1"/>
</dbReference>
<feature type="domain" description="GST N-terminal" evidence="1">
    <location>
        <begin position="14"/>
        <end position="94"/>
    </location>
</feature>
<dbReference type="SFLD" id="SFLDG00358">
    <property type="entry name" value="Main_(cytGST)"/>
    <property type="match status" value="1"/>
</dbReference>
<evidence type="ECO:0000313" key="3">
    <source>
        <dbReference type="EMBL" id="MEA5521523.1"/>
    </source>
</evidence>
<dbReference type="RefSeq" id="WP_323222601.1">
    <property type="nucleotide sequence ID" value="NZ_JAYGHT010000134.1"/>
</dbReference>
<dbReference type="InterPro" id="IPR050983">
    <property type="entry name" value="GST_Omega/HSP26"/>
</dbReference>
<dbReference type="InterPro" id="IPR036249">
    <property type="entry name" value="Thioredoxin-like_sf"/>
</dbReference>
<dbReference type="SFLD" id="SFLDS00019">
    <property type="entry name" value="Glutathione_Transferase_(cytos"/>
    <property type="match status" value="1"/>
</dbReference>
<dbReference type="PANTHER" id="PTHR43968">
    <property type="match status" value="1"/>
</dbReference>
<evidence type="ECO:0000259" key="1">
    <source>
        <dbReference type="PROSITE" id="PS50404"/>
    </source>
</evidence>
<dbReference type="Gene3D" id="3.40.30.10">
    <property type="entry name" value="Glutaredoxin"/>
    <property type="match status" value="1"/>
</dbReference>
<dbReference type="SUPFAM" id="SSF52833">
    <property type="entry name" value="Thioredoxin-like"/>
    <property type="match status" value="1"/>
</dbReference>
<dbReference type="EMBL" id="JAYGHT010000134">
    <property type="protein sequence ID" value="MEA5521523.1"/>
    <property type="molecule type" value="Genomic_DNA"/>
</dbReference>
<comment type="caution">
    <text evidence="3">The sequence shown here is derived from an EMBL/GenBank/DDBJ whole genome shotgun (WGS) entry which is preliminary data.</text>
</comment>
<keyword evidence="4" id="KW-1185">Reference proteome</keyword>
<dbReference type="PANTHER" id="PTHR43968:SF6">
    <property type="entry name" value="GLUTATHIONE S-TRANSFERASE OMEGA"/>
    <property type="match status" value="1"/>
</dbReference>
<dbReference type="CDD" id="cd00570">
    <property type="entry name" value="GST_N_family"/>
    <property type="match status" value="1"/>
</dbReference>
<dbReference type="InterPro" id="IPR036282">
    <property type="entry name" value="Glutathione-S-Trfase_C_sf"/>
</dbReference>
<feature type="domain" description="GST C-terminal" evidence="2">
    <location>
        <begin position="101"/>
        <end position="236"/>
    </location>
</feature>
<dbReference type="PROSITE" id="PS50404">
    <property type="entry name" value="GST_NTER"/>
    <property type="match status" value="1"/>
</dbReference>
<dbReference type="PROSITE" id="PS50405">
    <property type="entry name" value="GST_CTER"/>
    <property type="match status" value="1"/>
</dbReference>
<dbReference type="InterPro" id="IPR010987">
    <property type="entry name" value="Glutathione-S-Trfase_C-like"/>
</dbReference>